<dbReference type="EMBL" id="LNQE01001407">
    <property type="protein sequence ID" value="KUG18002.1"/>
    <property type="molecule type" value="Genomic_DNA"/>
</dbReference>
<dbReference type="PANTHER" id="PTHR47203">
    <property type="match status" value="1"/>
</dbReference>
<name>A0A0W8FBM5_9ZZZZ</name>
<dbReference type="InterPro" id="IPR011257">
    <property type="entry name" value="DNA_glycosylase"/>
</dbReference>
<dbReference type="SMART" id="SM00478">
    <property type="entry name" value="ENDO3c"/>
    <property type="match status" value="1"/>
</dbReference>
<evidence type="ECO:0000259" key="1">
    <source>
        <dbReference type="SMART" id="SM00478"/>
    </source>
</evidence>
<dbReference type="Gene3D" id="1.10.340.30">
    <property type="entry name" value="Hypothetical protein, domain 2"/>
    <property type="match status" value="1"/>
</dbReference>
<feature type="domain" description="HhH-GPD" evidence="1">
    <location>
        <begin position="40"/>
        <end position="197"/>
    </location>
</feature>
<dbReference type="Gene3D" id="1.10.1670.10">
    <property type="entry name" value="Helix-hairpin-Helix base-excision DNA repair enzymes (C-terminal)"/>
    <property type="match status" value="1"/>
</dbReference>
<organism evidence="2">
    <name type="scientific">hydrocarbon metagenome</name>
    <dbReference type="NCBI Taxonomy" id="938273"/>
    <lineage>
        <taxon>unclassified sequences</taxon>
        <taxon>metagenomes</taxon>
        <taxon>ecological metagenomes</taxon>
    </lineage>
</organism>
<dbReference type="PANTHER" id="PTHR47203:SF1">
    <property type="entry name" value="HYPOTHETICAL BASE EXCISION DNA REPAIR PROTEIN (EUROFUNG)"/>
    <property type="match status" value="1"/>
</dbReference>
<protein>
    <submittedName>
        <fullName evidence="2">Endonuclease iii</fullName>
        <ecNumber evidence="2">4.2.99.18</ecNumber>
    </submittedName>
</protein>
<dbReference type="GO" id="GO:0006284">
    <property type="term" value="P:base-excision repair"/>
    <property type="evidence" value="ECO:0007669"/>
    <property type="project" value="InterPro"/>
</dbReference>
<keyword evidence="2" id="KW-0255">Endonuclease</keyword>
<comment type="caution">
    <text evidence="2">The sequence shown here is derived from an EMBL/GenBank/DDBJ whole genome shotgun (WGS) entry which is preliminary data.</text>
</comment>
<dbReference type="AlphaFoldDB" id="A0A0W8FBM5"/>
<reference evidence="2" key="1">
    <citation type="journal article" date="2015" name="Proc. Natl. Acad. Sci. U.S.A.">
        <title>Networks of energetic and metabolic interactions define dynamics in microbial communities.</title>
        <authorList>
            <person name="Embree M."/>
            <person name="Liu J.K."/>
            <person name="Al-Bassam M.M."/>
            <person name="Zengler K."/>
        </authorList>
    </citation>
    <scope>NUCLEOTIDE SEQUENCE</scope>
</reference>
<dbReference type="Pfam" id="PF00730">
    <property type="entry name" value="HhH-GPD"/>
    <property type="match status" value="1"/>
</dbReference>
<dbReference type="InterPro" id="IPR003265">
    <property type="entry name" value="HhH-GPD_domain"/>
</dbReference>
<dbReference type="InterPro" id="IPR023170">
    <property type="entry name" value="HhH_base_excis_C"/>
</dbReference>
<dbReference type="CDD" id="cd00056">
    <property type="entry name" value="ENDO3c"/>
    <property type="match status" value="1"/>
</dbReference>
<gene>
    <name evidence="2" type="ORF">ASZ90_012317</name>
</gene>
<dbReference type="GO" id="GO:0140078">
    <property type="term" value="F:class I DNA-(apurinic or apyrimidinic site) endonuclease activity"/>
    <property type="evidence" value="ECO:0007669"/>
    <property type="project" value="UniProtKB-EC"/>
</dbReference>
<dbReference type="PIRSF" id="PIRSF001435">
    <property type="entry name" value="Nth"/>
    <property type="match status" value="1"/>
</dbReference>
<evidence type="ECO:0000313" key="2">
    <source>
        <dbReference type="EMBL" id="KUG18002.1"/>
    </source>
</evidence>
<keyword evidence="2" id="KW-0456">Lyase</keyword>
<dbReference type="SUPFAM" id="SSF48150">
    <property type="entry name" value="DNA-glycosylase"/>
    <property type="match status" value="1"/>
</dbReference>
<accession>A0A0W8FBM5</accession>
<sequence length="224" mass="25182">MAKQKVGDKVLACIRILEEEYGVPRQDHIDPLDLLVMTILSQNTSDTNSLRAFANLKRDYGNYESLLLAPTEEVADCIREGGLANIKALRIQEVLLSIKRDRGAMDIGFLEGMDKDEAMSYLLDLPGVGPKTASIVLLFAFGMPFMPVDTHVFRVSRRLGLVTENLSPEKAQKALERIVPQECYHSFHLNLIRHGRQICRARGPKHEECALKECCDCFLQGQKP</sequence>
<dbReference type="EC" id="4.2.99.18" evidence="2"/>
<keyword evidence="2" id="KW-0540">Nuclease</keyword>
<proteinExistence type="predicted"/>
<keyword evidence="2" id="KW-0378">Hydrolase</keyword>